<organism evidence="1 2">
    <name type="scientific">Dendrothele bispora (strain CBS 962.96)</name>
    <dbReference type="NCBI Taxonomy" id="1314807"/>
    <lineage>
        <taxon>Eukaryota</taxon>
        <taxon>Fungi</taxon>
        <taxon>Dikarya</taxon>
        <taxon>Basidiomycota</taxon>
        <taxon>Agaricomycotina</taxon>
        <taxon>Agaricomycetes</taxon>
        <taxon>Agaricomycetidae</taxon>
        <taxon>Agaricales</taxon>
        <taxon>Agaricales incertae sedis</taxon>
        <taxon>Dendrothele</taxon>
    </lineage>
</organism>
<keyword evidence="2" id="KW-1185">Reference proteome</keyword>
<dbReference type="Proteomes" id="UP000297245">
    <property type="component" value="Unassembled WGS sequence"/>
</dbReference>
<dbReference type="AlphaFoldDB" id="A0A4S8KSP0"/>
<evidence type="ECO:0000313" key="2">
    <source>
        <dbReference type="Proteomes" id="UP000297245"/>
    </source>
</evidence>
<protein>
    <submittedName>
        <fullName evidence="1">Uncharacterized protein</fullName>
    </submittedName>
</protein>
<accession>A0A4S8KSP0</accession>
<proteinExistence type="predicted"/>
<evidence type="ECO:0000313" key="1">
    <source>
        <dbReference type="EMBL" id="THU78799.1"/>
    </source>
</evidence>
<reference evidence="1 2" key="1">
    <citation type="journal article" date="2019" name="Nat. Ecol. Evol.">
        <title>Megaphylogeny resolves global patterns of mushroom evolution.</title>
        <authorList>
            <person name="Varga T."/>
            <person name="Krizsan K."/>
            <person name="Foldi C."/>
            <person name="Dima B."/>
            <person name="Sanchez-Garcia M."/>
            <person name="Sanchez-Ramirez S."/>
            <person name="Szollosi G.J."/>
            <person name="Szarkandi J.G."/>
            <person name="Papp V."/>
            <person name="Albert L."/>
            <person name="Andreopoulos W."/>
            <person name="Angelini C."/>
            <person name="Antonin V."/>
            <person name="Barry K.W."/>
            <person name="Bougher N.L."/>
            <person name="Buchanan P."/>
            <person name="Buyck B."/>
            <person name="Bense V."/>
            <person name="Catcheside P."/>
            <person name="Chovatia M."/>
            <person name="Cooper J."/>
            <person name="Damon W."/>
            <person name="Desjardin D."/>
            <person name="Finy P."/>
            <person name="Geml J."/>
            <person name="Haridas S."/>
            <person name="Hughes K."/>
            <person name="Justo A."/>
            <person name="Karasinski D."/>
            <person name="Kautmanova I."/>
            <person name="Kiss B."/>
            <person name="Kocsube S."/>
            <person name="Kotiranta H."/>
            <person name="LaButti K.M."/>
            <person name="Lechner B.E."/>
            <person name="Liimatainen K."/>
            <person name="Lipzen A."/>
            <person name="Lukacs Z."/>
            <person name="Mihaltcheva S."/>
            <person name="Morgado L.N."/>
            <person name="Niskanen T."/>
            <person name="Noordeloos M.E."/>
            <person name="Ohm R.A."/>
            <person name="Ortiz-Santana B."/>
            <person name="Ovrebo C."/>
            <person name="Racz N."/>
            <person name="Riley R."/>
            <person name="Savchenko A."/>
            <person name="Shiryaev A."/>
            <person name="Soop K."/>
            <person name="Spirin V."/>
            <person name="Szebenyi C."/>
            <person name="Tomsovsky M."/>
            <person name="Tulloss R.E."/>
            <person name="Uehling J."/>
            <person name="Grigoriev I.V."/>
            <person name="Vagvolgyi C."/>
            <person name="Papp T."/>
            <person name="Martin F.M."/>
            <person name="Miettinen O."/>
            <person name="Hibbett D.S."/>
            <person name="Nagy L.G."/>
        </authorList>
    </citation>
    <scope>NUCLEOTIDE SEQUENCE [LARGE SCALE GENOMIC DNA]</scope>
    <source>
        <strain evidence="1 2">CBS 962.96</strain>
    </source>
</reference>
<dbReference type="EMBL" id="ML180132">
    <property type="protein sequence ID" value="THU78799.1"/>
    <property type="molecule type" value="Genomic_DNA"/>
</dbReference>
<gene>
    <name evidence="1" type="ORF">K435DRAFT_876247</name>
</gene>
<sequence length="133" mass="14767">MRKVLEQRMVVIGEGGQGKEGKETRMLGKRKGRRIWENGLGYGYVDCHRLIFLYKCPGSVHTLTPRVSFPSPPPPPPPPLRVPPPLSKLMLGFNPTNSIAPFSFSFPLFQSPLALSMDLTSFLAGFQADLIKD</sequence>
<name>A0A4S8KSP0_DENBC</name>